<dbReference type="KEGG" id="cnc:CNE_2c24470"/>
<gene>
    <name evidence="1" type="ordered locus">CNE_2c24470</name>
</gene>
<evidence type="ECO:0000313" key="1">
    <source>
        <dbReference type="EMBL" id="AEI81392.1"/>
    </source>
</evidence>
<dbReference type="EMBL" id="CP002878">
    <property type="protein sequence ID" value="AEI81392.1"/>
    <property type="molecule type" value="Genomic_DNA"/>
</dbReference>
<dbReference type="AlphaFoldDB" id="F8GMG4"/>
<sequence>MTADRQRPINAAPPGRALPCVRRQPAFTSVAPPPFIGGAHPPPPPRG</sequence>
<dbReference type="HOGENOM" id="CLU_3167053_0_0_4"/>
<evidence type="ECO:0000313" key="2">
    <source>
        <dbReference type="Proteomes" id="UP000006798"/>
    </source>
</evidence>
<reference evidence="1 2" key="1">
    <citation type="journal article" date="2011" name="J. Bacteriol.">
        <title>Complete genome sequence of the type strain Cupriavidus necator N-1.</title>
        <authorList>
            <person name="Poehlein A."/>
            <person name="Kusian B."/>
            <person name="Friedrich B."/>
            <person name="Daniel R."/>
            <person name="Bowien B."/>
        </authorList>
    </citation>
    <scope>NUCLEOTIDE SEQUENCE [LARGE SCALE GENOMIC DNA]</scope>
    <source>
        <strain evidence="2">ATCC 43291 / DSM 13513 / CCUG 52238 / LMG 8453 / N-1</strain>
    </source>
</reference>
<dbReference type="Proteomes" id="UP000006798">
    <property type="component" value="Chromosome 2"/>
</dbReference>
<protein>
    <submittedName>
        <fullName evidence="1">Uncharacterized protein</fullName>
    </submittedName>
</protein>
<accession>F8GMG4</accession>
<proteinExistence type="predicted"/>
<organism evidence="1 2">
    <name type="scientific">Cupriavidus necator (strain ATCC 43291 / DSM 13513 / CCUG 52238 / LMG 8453 / N-1)</name>
    <name type="common">Ralstonia eutropha</name>
    <dbReference type="NCBI Taxonomy" id="1042878"/>
    <lineage>
        <taxon>Bacteria</taxon>
        <taxon>Pseudomonadati</taxon>
        <taxon>Pseudomonadota</taxon>
        <taxon>Betaproteobacteria</taxon>
        <taxon>Burkholderiales</taxon>
        <taxon>Burkholderiaceae</taxon>
        <taxon>Cupriavidus</taxon>
    </lineage>
</organism>
<name>F8GMG4_CUPNN</name>